<evidence type="ECO:0000313" key="3">
    <source>
        <dbReference type="RefSeq" id="XP_033531755.1"/>
    </source>
</evidence>
<evidence type="ECO:0000313" key="2">
    <source>
        <dbReference type="Proteomes" id="UP000504638"/>
    </source>
</evidence>
<accession>A0A6G1FWH3</accession>
<reference evidence="1 3" key="1">
    <citation type="submission" date="2020-01" db="EMBL/GenBank/DDBJ databases">
        <authorList>
            <consortium name="DOE Joint Genome Institute"/>
            <person name="Haridas S."/>
            <person name="Albert R."/>
            <person name="Binder M."/>
            <person name="Bloem J."/>
            <person name="Labutti K."/>
            <person name="Salamov A."/>
            <person name="Andreopoulos B."/>
            <person name="Baker S.E."/>
            <person name="Barry K."/>
            <person name="Bills G."/>
            <person name="Bluhm B.H."/>
            <person name="Cannon C."/>
            <person name="Castanera R."/>
            <person name="Culley D.E."/>
            <person name="Daum C."/>
            <person name="Ezra D."/>
            <person name="Gonzalez J.B."/>
            <person name="Henrissat B."/>
            <person name="Kuo A."/>
            <person name="Liang C."/>
            <person name="Lipzen A."/>
            <person name="Lutzoni F."/>
            <person name="Magnuson J."/>
            <person name="Mondo S."/>
            <person name="Nolan M."/>
            <person name="Ohm R."/>
            <person name="Pangilinan J."/>
            <person name="Park H.-J."/>
            <person name="Ramirez L."/>
            <person name="Alfaro M."/>
            <person name="Sun H."/>
            <person name="Tritt A."/>
            <person name="Yoshinaga Y."/>
            <person name="Zwiers L.-H."/>
            <person name="Turgeon B.G."/>
            <person name="Goodwin S.B."/>
            <person name="Spatafora J.W."/>
            <person name="Crous P.W."/>
            <person name="Grigoriev I.V."/>
        </authorList>
    </citation>
    <scope>NUCLEOTIDE SEQUENCE</scope>
    <source>
        <strain evidence="1 3">CBS 781.70</strain>
    </source>
</reference>
<reference evidence="3" key="3">
    <citation type="submission" date="2025-04" db="UniProtKB">
        <authorList>
            <consortium name="RefSeq"/>
        </authorList>
    </citation>
    <scope>IDENTIFICATION</scope>
    <source>
        <strain evidence="3">CBS 781.70</strain>
    </source>
</reference>
<gene>
    <name evidence="1 3" type="ORF">P152DRAFT_140413</name>
</gene>
<evidence type="ECO:0000313" key="1">
    <source>
        <dbReference type="EMBL" id="KAF1810124.1"/>
    </source>
</evidence>
<dbReference type="EMBL" id="ML975168">
    <property type="protein sequence ID" value="KAF1810124.1"/>
    <property type="molecule type" value="Genomic_DNA"/>
</dbReference>
<proteinExistence type="predicted"/>
<dbReference type="GeneID" id="54414419"/>
<keyword evidence="2" id="KW-1185">Reference proteome</keyword>
<dbReference type="RefSeq" id="XP_033531755.1">
    <property type="nucleotide sequence ID" value="XM_033673849.1"/>
</dbReference>
<protein>
    <submittedName>
        <fullName evidence="1 3">Uncharacterized protein</fullName>
    </submittedName>
</protein>
<sequence length="162" mass="18561">MICGTNASTYCCPRRCIIRKLLIGYVCRRNLIPDRQGRKTKELKTNTTTPQLPPYNPSPCNYTATLCCHTSTHSRRLTASYLALHPVPSHRPHPHNHAQLPTTIDLTQQALVICLPMKREGTARLIWGTRENWERQYAIEWEAAQKAEADAERERSKATKRV</sequence>
<dbReference type="Proteomes" id="UP000504638">
    <property type="component" value="Unplaced"/>
</dbReference>
<dbReference type="AlphaFoldDB" id="A0A6G1FWH3"/>
<name>A0A6G1FWH3_9PEZI</name>
<reference evidence="3" key="2">
    <citation type="submission" date="2020-04" db="EMBL/GenBank/DDBJ databases">
        <authorList>
            <consortium name="NCBI Genome Project"/>
        </authorList>
    </citation>
    <scope>NUCLEOTIDE SEQUENCE</scope>
    <source>
        <strain evidence="3">CBS 781.70</strain>
    </source>
</reference>
<organism evidence="1">
    <name type="scientific">Eremomyces bilateralis CBS 781.70</name>
    <dbReference type="NCBI Taxonomy" id="1392243"/>
    <lineage>
        <taxon>Eukaryota</taxon>
        <taxon>Fungi</taxon>
        <taxon>Dikarya</taxon>
        <taxon>Ascomycota</taxon>
        <taxon>Pezizomycotina</taxon>
        <taxon>Dothideomycetes</taxon>
        <taxon>Dothideomycetes incertae sedis</taxon>
        <taxon>Eremomycetales</taxon>
        <taxon>Eremomycetaceae</taxon>
        <taxon>Eremomyces</taxon>
    </lineage>
</organism>